<feature type="compositionally biased region" description="Low complexity" evidence="1">
    <location>
        <begin position="32"/>
        <end position="50"/>
    </location>
</feature>
<accession>A0A2P5DCT1</accession>
<organism evidence="2 3">
    <name type="scientific">Parasponia andersonii</name>
    <name type="common">Sponia andersonii</name>
    <dbReference type="NCBI Taxonomy" id="3476"/>
    <lineage>
        <taxon>Eukaryota</taxon>
        <taxon>Viridiplantae</taxon>
        <taxon>Streptophyta</taxon>
        <taxon>Embryophyta</taxon>
        <taxon>Tracheophyta</taxon>
        <taxon>Spermatophyta</taxon>
        <taxon>Magnoliopsida</taxon>
        <taxon>eudicotyledons</taxon>
        <taxon>Gunneridae</taxon>
        <taxon>Pentapetalae</taxon>
        <taxon>rosids</taxon>
        <taxon>fabids</taxon>
        <taxon>Rosales</taxon>
        <taxon>Cannabaceae</taxon>
        <taxon>Parasponia</taxon>
    </lineage>
</organism>
<feature type="non-terminal residue" evidence="2">
    <location>
        <position position="1"/>
    </location>
</feature>
<feature type="region of interest" description="Disordered" evidence="1">
    <location>
        <begin position="183"/>
        <end position="210"/>
    </location>
</feature>
<evidence type="ECO:0000313" key="3">
    <source>
        <dbReference type="Proteomes" id="UP000237105"/>
    </source>
</evidence>
<proteinExistence type="predicted"/>
<evidence type="ECO:0000313" key="2">
    <source>
        <dbReference type="EMBL" id="PON71102.1"/>
    </source>
</evidence>
<keyword evidence="3" id="KW-1185">Reference proteome</keyword>
<sequence length="291" mass="31724">CGVRLKDQDQEQNLDGYDTDLDDADNHDSDHISNSSATASSRDNDGSSSSLANVSTILDHHYTVSSPNSEGIWTLSNASSPRSNGSSFSSFDMSTTTDHHHVVPLLSLESVSTTSILVDQICCDYCHNPNENLNSHPTTTIASNSHTNPYSNLDPNELNHRNLNEEDDASTYNLEDVEFIPKTNTKTKTESQTWTTSSHSLSSSSDVSSSPSLDVSTITNHHHVVLSPTVEGVSTTSGLSDQIRCSYYYLAIKASQDIRALAEFGTCRNEDESEVQRLDSQLNSEEGTVRG</sequence>
<protein>
    <submittedName>
        <fullName evidence="2">Uncharacterized protein</fullName>
    </submittedName>
</protein>
<dbReference type="AlphaFoldDB" id="A0A2P5DCT1"/>
<gene>
    <name evidence="2" type="ORF">PanWU01x14_075410</name>
</gene>
<comment type="caution">
    <text evidence="2">The sequence shown here is derived from an EMBL/GenBank/DDBJ whole genome shotgun (WGS) entry which is preliminary data.</text>
</comment>
<name>A0A2P5DCT1_PARAD</name>
<feature type="region of interest" description="Disordered" evidence="1">
    <location>
        <begin position="1"/>
        <end position="51"/>
    </location>
</feature>
<dbReference type="EMBL" id="JXTB01000046">
    <property type="protein sequence ID" value="PON71102.1"/>
    <property type="molecule type" value="Genomic_DNA"/>
</dbReference>
<dbReference type="Proteomes" id="UP000237105">
    <property type="component" value="Unassembled WGS sequence"/>
</dbReference>
<evidence type="ECO:0000256" key="1">
    <source>
        <dbReference type="SAM" id="MobiDB-lite"/>
    </source>
</evidence>
<reference evidence="3" key="1">
    <citation type="submission" date="2016-06" db="EMBL/GenBank/DDBJ databases">
        <title>Parallel loss of symbiosis genes in relatives of nitrogen-fixing non-legume Parasponia.</title>
        <authorList>
            <person name="Van Velzen R."/>
            <person name="Holmer R."/>
            <person name="Bu F."/>
            <person name="Rutten L."/>
            <person name="Van Zeijl A."/>
            <person name="Liu W."/>
            <person name="Santuari L."/>
            <person name="Cao Q."/>
            <person name="Sharma T."/>
            <person name="Shen D."/>
            <person name="Roswanjaya Y."/>
            <person name="Wardhani T."/>
            <person name="Kalhor M.S."/>
            <person name="Jansen J."/>
            <person name="Van den Hoogen J."/>
            <person name="Gungor B."/>
            <person name="Hartog M."/>
            <person name="Hontelez J."/>
            <person name="Verver J."/>
            <person name="Yang W.-C."/>
            <person name="Schijlen E."/>
            <person name="Repin R."/>
            <person name="Schilthuizen M."/>
            <person name="Schranz E."/>
            <person name="Heidstra R."/>
            <person name="Miyata K."/>
            <person name="Fedorova E."/>
            <person name="Kohlen W."/>
            <person name="Bisseling T."/>
            <person name="Smit S."/>
            <person name="Geurts R."/>
        </authorList>
    </citation>
    <scope>NUCLEOTIDE SEQUENCE [LARGE SCALE GENOMIC DNA]</scope>
    <source>
        <strain evidence="3">cv. WU1-14</strain>
    </source>
</reference>